<protein>
    <submittedName>
        <fullName evidence="3">Uncharacterized membrane protein YeiB</fullName>
    </submittedName>
</protein>
<sequence>MLIENETPDGSKRSSGGLGRLVALDVARGLAVLGMYVQHFALNEKNAAIVSGNTTLLFVLCGGISYSLMAQGMRDKGIEKTAFRSRMLARAVFIDLIGYTLIMLNTPFGVILPAYAALFVLALPLVYRATRVLVTTAICLILLGPPVMVLGGSLFSEAFLLYDIAGGPMSALALSSVFVAGMAIGRLDLTSTHTALSLAGSGSIMLIISIMLSKFVLPDLSQTFENWLISVQGVNSIELDPYAIWPYNVEPPMWHSLLLTSSHSASSFQTLMGLGAAFFALGIVCIISKKISKLVIPFALVGRMALTMYAIQFVVVWGIQLAGGNFSLGEIPFGDMLIVIIALVVGWLLSCLPKGPLEASLRHFDSFFTLRNQTERCISNHLKEKI</sequence>
<evidence type="ECO:0000313" key="3">
    <source>
        <dbReference type="EMBL" id="SEP77197.1"/>
    </source>
</evidence>
<dbReference type="InterPro" id="IPR007349">
    <property type="entry name" value="DUF418"/>
</dbReference>
<accession>A0A1H9AL47</accession>
<feature type="transmembrane region" description="Helical" evidence="1">
    <location>
        <begin position="294"/>
        <end position="319"/>
    </location>
</feature>
<feature type="transmembrane region" description="Helical" evidence="1">
    <location>
        <begin position="47"/>
        <end position="66"/>
    </location>
</feature>
<gene>
    <name evidence="3" type="ORF">SAMN02787113_00534</name>
</gene>
<feature type="domain" description="DUF418" evidence="2">
    <location>
        <begin position="263"/>
        <end position="363"/>
    </location>
</feature>
<proteinExistence type="predicted"/>
<name>A0A1H9AL47_9BACI</name>
<keyword evidence="1" id="KW-1133">Transmembrane helix</keyword>
<dbReference type="AlphaFoldDB" id="A0A1H9AL47"/>
<feature type="transmembrane region" description="Helical" evidence="1">
    <location>
        <begin position="87"/>
        <end position="104"/>
    </location>
</feature>
<dbReference type="PANTHER" id="PTHR30590">
    <property type="entry name" value="INNER MEMBRANE PROTEIN"/>
    <property type="match status" value="1"/>
</dbReference>
<evidence type="ECO:0000256" key="1">
    <source>
        <dbReference type="SAM" id="Phobius"/>
    </source>
</evidence>
<dbReference type="Proteomes" id="UP000199410">
    <property type="component" value="Unassembled WGS sequence"/>
</dbReference>
<feature type="transmembrane region" description="Helical" evidence="1">
    <location>
        <begin position="196"/>
        <end position="217"/>
    </location>
</feature>
<evidence type="ECO:0000259" key="2">
    <source>
        <dbReference type="Pfam" id="PF04235"/>
    </source>
</evidence>
<keyword evidence="1" id="KW-0812">Transmembrane</keyword>
<feature type="transmembrane region" description="Helical" evidence="1">
    <location>
        <begin position="110"/>
        <end position="127"/>
    </location>
</feature>
<feature type="transmembrane region" description="Helical" evidence="1">
    <location>
        <begin position="331"/>
        <end position="352"/>
    </location>
</feature>
<dbReference type="EMBL" id="FOEL01000002">
    <property type="protein sequence ID" value="SEP77197.1"/>
    <property type="molecule type" value="Genomic_DNA"/>
</dbReference>
<keyword evidence="1" id="KW-0472">Membrane</keyword>
<dbReference type="Pfam" id="PF04235">
    <property type="entry name" value="DUF418"/>
    <property type="match status" value="1"/>
</dbReference>
<dbReference type="PANTHER" id="PTHR30590:SF2">
    <property type="entry name" value="INNER MEMBRANE PROTEIN"/>
    <property type="match status" value="1"/>
</dbReference>
<feature type="transmembrane region" description="Helical" evidence="1">
    <location>
        <begin position="268"/>
        <end position="287"/>
    </location>
</feature>
<feature type="transmembrane region" description="Helical" evidence="1">
    <location>
        <begin position="132"/>
        <end position="155"/>
    </location>
</feature>
<organism evidence="3 4">
    <name type="scientific">Lysinibacillus fusiformis</name>
    <dbReference type="NCBI Taxonomy" id="28031"/>
    <lineage>
        <taxon>Bacteria</taxon>
        <taxon>Bacillati</taxon>
        <taxon>Bacillota</taxon>
        <taxon>Bacilli</taxon>
        <taxon>Bacillales</taxon>
        <taxon>Bacillaceae</taxon>
        <taxon>Lysinibacillus</taxon>
    </lineage>
</organism>
<dbReference type="InterPro" id="IPR052529">
    <property type="entry name" value="Bact_Transport_Assoc"/>
</dbReference>
<feature type="transmembrane region" description="Helical" evidence="1">
    <location>
        <begin position="161"/>
        <end position="184"/>
    </location>
</feature>
<evidence type="ECO:0000313" key="4">
    <source>
        <dbReference type="Proteomes" id="UP000199410"/>
    </source>
</evidence>
<comment type="caution">
    <text evidence="3">The sequence shown here is derived from an EMBL/GenBank/DDBJ whole genome shotgun (WGS) entry which is preliminary data.</text>
</comment>
<reference evidence="3 4" key="1">
    <citation type="submission" date="2016-10" db="EMBL/GenBank/DDBJ databases">
        <authorList>
            <person name="Varghese N."/>
            <person name="Submissions S."/>
        </authorList>
    </citation>
    <scope>NUCLEOTIDE SEQUENCE [LARGE SCALE GENOMIC DNA]</scope>
    <source>
        <strain evidence="3 4">TC-13</strain>
    </source>
</reference>